<feature type="compositionally biased region" description="Low complexity" evidence="1">
    <location>
        <begin position="262"/>
        <end position="287"/>
    </location>
</feature>
<dbReference type="InterPro" id="IPR027417">
    <property type="entry name" value="P-loop_NTPase"/>
</dbReference>
<dbReference type="Proteomes" id="UP000253752">
    <property type="component" value="Unassembled WGS sequence"/>
</dbReference>
<dbReference type="EMBL" id="PPTX01000022">
    <property type="protein sequence ID" value="RDB76305.1"/>
    <property type="molecule type" value="Genomic_DNA"/>
</dbReference>
<comment type="caution">
    <text evidence="2">The sequence shown here is derived from an EMBL/GenBank/DDBJ whole genome shotgun (WGS) entry which is preliminary data.</text>
</comment>
<protein>
    <recommendedName>
        <fullName evidence="4">ATP-binding protein</fullName>
    </recommendedName>
</protein>
<organism evidence="2 3">
    <name type="scientific">Eggerthella lenta</name>
    <name type="common">Eubacterium lentum</name>
    <dbReference type="NCBI Taxonomy" id="84112"/>
    <lineage>
        <taxon>Bacteria</taxon>
        <taxon>Bacillati</taxon>
        <taxon>Actinomycetota</taxon>
        <taxon>Coriobacteriia</taxon>
        <taxon>Eggerthellales</taxon>
        <taxon>Eggerthellaceae</taxon>
        <taxon>Eggerthella</taxon>
    </lineage>
</organism>
<gene>
    <name evidence="2" type="ORF">C1872_12750</name>
</gene>
<proteinExistence type="predicted"/>
<evidence type="ECO:0000256" key="1">
    <source>
        <dbReference type="SAM" id="MobiDB-lite"/>
    </source>
</evidence>
<name>A0A369MQT8_EGGLN</name>
<evidence type="ECO:0000313" key="3">
    <source>
        <dbReference type="Proteomes" id="UP000253752"/>
    </source>
</evidence>
<sequence>MALNITRGAVPKAQKVIVYGPEGVGKTSFAAKFPDPLFIDTEGSTEHYDVARTETPRSWPMLLDQVREVKETRPCATLVIDTADWAEQLAVRHVCDEKSWKSIEDPGYGKGYTFVVEEFGKLLNLLSDVAEAGVNVVLTAHAAVRKFDQPDEAASYNRWALALIDAAKMSNAAKAKEWADAVLFANYETIVEVVGEGKGAKGKARGGQKRVLHAQHHACWDAKNRWGLPPQVPLDFAQIAAFVPAAPAASRIRAASASVPARPAAPAAPPAKTAPAAPTAPAAAAPAPAAPAAPKPVQSIVFADDGSVVSDTAKSKAAGLPDFWAPALQLMERDGVTLDDIVANAVYRRHFTPDTPVENYPEDYVLGGIVAQWDKCVANIKAIREEAEPVPFGAPDMTKI</sequence>
<dbReference type="Pfam" id="PF13479">
    <property type="entry name" value="AAA_24"/>
    <property type="match status" value="1"/>
</dbReference>
<feature type="region of interest" description="Disordered" evidence="1">
    <location>
        <begin position="262"/>
        <end position="290"/>
    </location>
</feature>
<dbReference type="AlphaFoldDB" id="A0A369MQT8"/>
<dbReference type="SUPFAM" id="SSF52540">
    <property type="entry name" value="P-loop containing nucleoside triphosphate hydrolases"/>
    <property type="match status" value="1"/>
</dbReference>
<evidence type="ECO:0008006" key="4">
    <source>
        <dbReference type="Google" id="ProtNLM"/>
    </source>
</evidence>
<dbReference type="RefSeq" id="WP_114516616.1">
    <property type="nucleotide sequence ID" value="NZ_PPTX01000022.1"/>
</dbReference>
<evidence type="ECO:0000313" key="2">
    <source>
        <dbReference type="EMBL" id="RDB76305.1"/>
    </source>
</evidence>
<accession>A0A369MQT8</accession>
<reference evidence="2 3" key="1">
    <citation type="journal article" date="2018" name="Elife">
        <title>Discovery and characterization of a prevalent human gut bacterial enzyme sufficient for the inactivation of a family of plant toxins.</title>
        <authorList>
            <person name="Koppel N."/>
            <person name="Bisanz J.E."/>
            <person name="Pandelia M.E."/>
            <person name="Turnbaugh P.J."/>
            <person name="Balskus E.P."/>
        </authorList>
    </citation>
    <scope>NUCLEOTIDE SEQUENCE [LARGE SCALE GENOMIC DNA]</scope>
    <source>
        <strain evidence="2 3">MR1 #12</strain>
    </source>
</reference>